<feature type="transmembrane region" description="Helical" evidence="6">
    <location>
        <begin position="55"/>
        <end position="78"/>
    </location>
</feature>
<dbReference type="PANTHER" id="PTHR30482:SF4">
    <property type="entry name" value="SLR1201 PROTEIN"/>
    <property type="match status" value="1"/>
</dbReference>
<evidence type="ECO:0000256" key="6">
    <source>
        <dbReference type="SAM" id="Phobius"/>
    </source>
</evidence>
<keyword evidence="3 6" id="KW-0812">Transmembrane</keyword>
<keyword evidence="4 6" id="KW-1133">Transmembrane helix</keyword>
<feature type="transmembrane region" description="Helical" evidence="6">
    <location>
        <begin position="85"/>
        <end position="108"/>
    </location>
</feature>
<dbReference type="RefSeq" id="WP_134190088.1">
    <property type="nucleotide sequence ID" value="NZ_JBHLUW010000035.1"/>
</dbReference>
<protein>
    <submittedName>
        <fullName evidence="7">Amino acid/amide ABC transporter membrane protein 2 (HAAT family)</fullName>
    </submittedName>
</protein>
<dbReference type="GO" id="GO:0005886">
    <property type="term" value="C:plasma membrane"/>
    <property type="evidence" value="ECO:0007669"/>
    <property type="project" value="UniProtKB-SubCell"/>
</dbReference>
<organism evidence="7 8">
    <name type="scientific">Paraburkholderia rhizosphaerae</name>
    <dbReference type="NCBI Taxonomy" id="480658"/>
    <lineage>
        <taxon>Bacteria</taxon>
        <taxon>Pseudomonadati</taxon>
        <taxon>Pseudomonadota</taxon>
        <taxon>Betaproteobacteria</taxon>
        <taxon>Burkholderiales</taxon>
        <taxon>Burkholderiaceae</taxon>
        <taxon>Paraburkholderia</taxon>
    </lineage>
</organism>
<evidence type="ECO:0000256" key="2">
    <source>
        <dbReference type="ARBA" id="ARBA00022475"/>
    </source>
</evidence>
<dbReference type="Pfam" id="PF02653">
    <property type="entry name" value="BPD_transp_2"/>
    <property type="match status" value="1"/>
</dbReference>
<keyword evidence="5 6" id="KW-0472">Membrane</keyword>
<sequence>MNTSPEPRTATRLTLSGLAARWIGPAADASVAPVLVFVALYLPFAYFVVPESSALHLSLFGINLIGQIMCFALLALALDLVWGYAGILSLGHGIFFGIGGYLMAIYLLNGAYAQTHVLPDFMQYMGAHDFPKAWTLLSRLDVTVVATAAISAAVAAVFGFVTFRSRINGVYLSIITQALTYALMLLLFINDVGLGGNNGMTGFTQLAGHPIAGTGTQIGLAVASCVLLVLAYLGVRYLTRSAFGRALIAVRDDEPRMRFLGYRTHTLKLIAWCLSAVLAALAGMLYVPQVGIVNPTIVSPQLSVEIAVWVAIGGRGTLVGAIVGAILVNGIKFWLTAELPAVWPFILAGVTLLIVVCFSHGVWGTFKAAVGADQGERR</sequence>
<dbReference type="GO" id="GO:0015658">
    <property type="term" value="F:branched-chain amino acid transmembrane transporter activity"/>
    <property type="evidence" value="ECO:0007669"/>
    <property type="project" value="InterPro"/>
</dbReference>
<feature type="transmembrane region" description="Helical" evidence="6">
    <location>
        <begin position="142"/>
        <end position="163"/>
    </location>
</feature>
<evidence type="ECO:0000256" key="5">
    <source>
        <dbReference type="ARBA" id="ARBA00023136"/>
    </source>
</evidence>
<dbReference type="CDD" id="cd06581">
    <property type="entry name" value="TM_PBP1_LivM_like"/>
    <property type="match status" value="1"/>
</dbReference>
<dbReference type="EMBL" id="SORE01000002">
    <property type="protein sequence ID" value="TDY53932.1"/>
    <property type="molecule type" value="Genomic_DNA"/>
</dbReference>
<feature type="transmembrane region" description="Helical" evidence="6">
    <location>
        <begin position="31"/>
        <end position="49"/>
    </location>
</feature>
<evidence type="ECO:0000256" key="1">
    <source>
        <dbReference type="ARBA" id="ARBA00004651"/>
    </source>
</evidence>
<gene>
    <name evidence="7" type="ORF">BX592_10279</name>
</gene>
<evidence type="ECO:0000313" key="7">
    <source>
        <dbReference type="EMBL" id="TDY53932.1"/>
    </source>
</evidence>
<reference evidence="7 8" key="1">
    <citation type="submission" date="2019-03" db="EMBL/GenBank/DDBJ databases">
        <title>Genomic Encyclopedia of Type Strains, Phase III (KMG-III): the genomes of soil and plant-associated and newly described type strains.</title>
        <authorList>
            <person name="Whitman W."/>
        </authorList>
    </citation>
    <scope>NUCLEOTIDE SEQUENCE [LARGE SCALE GENOMIC DNA]</scope>
    <source>
        <strain evidence="7 8">LMG 29544</strain>
    </source>
</reference>
<comment type="subcellular location">
    <subcellularLocation>
        <location evidence="1">Cell membrane</location>
        <topology evidence="1">Multi-pass membrane protein</topology>
    </subcellularLocation>
</comment>
<dbReference type="Proteomes" id="UP000295509">
    <property type="component" value="Unassembled WGS sequence"/>
</dbReference>
<feature type="transmembrane region" description="Helical" evidence="6">
    <location>
        <begin position="341"/>
        <end position="363"/>
    </location>
</feature>
<dbReference type="InterPro" id="IPR001851">
    <property type="entry name" value="ABC_transp_permease"/>
</dbReference>
<proteinExistence type="predicted"/>
<evidence type="ECO:0000256" key="3">
    <source>
        <dbReference type="ARBA" id="ARBA00022692"/>
    </source>
</evidence>
<comment type="caution">
    <text evidence="7">The sequence shown here is derived from an EMBL/GenBank/DDBJ whole genome shotgun (WGS) entry which is preliminary data.</text>
</comment>
<keyword evidence="2" id="KW-1003">Cell membrane</keyword>
<dbReference type="InterPro" id="IPR017778">
    <property type="entry name" value="ABC_transptr_urea_perm_UrtC"/>
</dbReference>
<name>A0A4R8LZD1_9BURK</name>
<dbReference type="AlphaFoldDB" id="A0A4R8LZD1"/>
<accession>A0A4R8LZD1</accession>
<dbReference type="OrthoDB" id="9034298at2"/>
<dbReference type="PANTHER" id="PTHR30482">
    <property type="entry name" value="HIGH-AFFINITY BRANCHED-CHAIN AMINO ACID TRANSPORT SYSTEM PERMEASE"/>
    <property type="match status" value="1"/>
</dbReference>
<dbReference type="NCBIfam" id="TIGR03408">
    <property type="entry name" value="urea_trans_UrtC"/>
    <property type="match status" value="1"/>
</dbReference>
<feature type="transmembrane region" description="Helical" evidence="6">
    <location>
        <begin position="170"/>
        <end position="189"/>
    </location>
</feature>
<feature type="transmembrane region" description="Helical" evidence="6">
    <location>
        <begin position="266"/>
        <end position="286"/>
    </location>
</feature>
<evidence type="ECO:0000313" key="8">
    <source>
        <dbReference type="Proteomes" id="UP000295509"/>
    </source>
</evidence>
<dbReference type="InterPro" id="IPR043428">
    <property type="entry name" value="LivM-like"/>
</dbReference>
<keyword evidence="8" id="KW-1185">Reference proteome</keyword>
<evidence type="ECO:0000256" key="4">
    <source>
        <dbReference type="ARBA" id="ARBA00022989"/>
    </source>
</evidence>
<feature type="transmembrane region" description="Helical" evidence="6">
    <location>
        <begin position="306"/>
        <end position="329"/>
    </location>
</feature>
<feature type="transmembrane region" description="Helical" evidence="6">
    <location>
        <begin position="209"/>
        <end position="235"/>
    </location>
</feature>